<evidence type="ECO:0000256" key="5">
    <source>
        <dbReference type="ARBA" id="ARBA00023136"/>
    </source>
</evidence>
<dbReference type="PANTHER" id="PTHR30572">
    <property type="entry name" value="MEMBRANE COMPONENT OF TRANSPORTER-RELATED"/>
    <property type="match status" value="1"/>
</dbReference>
<dbReference type="GO" id="GO:0016787">
    <property type="term" value="F:hydrolase activity"/>
    <property type="evidence" value="ECO:0007669"/>
    <property type="project" value="UniProtKB-KW"/>
</dbReference>
<evidence type="ECO:0000256" key="4">
    <source>
        <dbReference type="ARBA" id="ARBA00022989"/>
    </source>
</evidence>
<keyword evidence="2" id="KW-1003">Cell membrane</keyword>
<dbReference type="EC" id="3.6.3.-" evidence="8"/>
<keyword evidence="4 6" id="KW-1133">Transmembrane helix</keyword>
<protein>
    <submittedName>
        <fullName evidence="8">Macrolide export ATP-binding/permease protein MacB</fullName>
        <ecNumber evidence="8">3.6.3.-</ecNumber>
    </submittedName>
</protein>
<dbReference type="Pfam" id="PF02687">
    <property type="entry name" value="FtsX"/>
    <property type="match status" value="1"/>
</dbReference>
<name>A0A378QUW9_9GAMM</name>
<dbReference type="Proteomes" id="UP000254618">
    <property type="component" value="Unassembled WGS sequence"/>
</dbReference>
<feature type="transmembrane region" description="Helical" evidence="6">
    <location>
        <begin position="69"/>
        <end position="92"/>
    </location>
</feature>
<evidence type="ECO:0000256" key="1">
    <source>
        <dbReference type="ARBA" id="ARBA00004651"/>
    </source>
</evidence>
<evidence type="ECO:0000313" key="8">
    <source>
        <dbReference type="EMBL" id="STZ04655.1"/>
    </source>
</evidence>
<dbReference type="PANTHER" id="PTHR30572:SF14">
    <property type="entry name" value="MACROLIDE EXPORT ATP-BINDING_PERMEASE PROTEIN MACB"/>
    <property type="match status" value="1"/>
</dbReference>
<dbReference type="AlphaFoldDB" id="A0A378QUW9"/>
<keyword evidence="8" id="KW-0067">ATP-binding</keyword>
<dbReference type="InterPro" id="IPR003838">
    <property type="entry name" value="ABC3_permease_C"/>
</dbReference>
<evidence type="ECO:0000256" key="3">
    <source>
        <dbReference type="ARBA" id="ARBA00022692"/>
    </source>
</evidence>
<comment type="subcellular location">
    <subcellularLocation>
        <location evidence="1">Cell membrane</location>
        <topology evidence="1">Multi-pass membrane protein</topology>
    </subcellularLocation>
</comment>
<dbReference type="EMBL" id="UGQF01000001">
    <property type="protein sequence ID" value="STZ04655.1"/>
    <property type="molecule type" value="Genomic_DNA"/>
</dbReference>
<sequence length="109" mass="11331">MNIMLVSVTERTSEIGVRMAVGARQSDILGQFLIEAVLVCILGGVLGILLAFGVGSLVNKFGGDSVGVIYSPLSIVVAFVCSTLIGIVFGFLPARNASRLNPVDALAHN</sequence>
<dbReference type="GO" id="GO:0005886">
    <property type="term" value="C:plasma membrane"/>
    <property type="evidence" value="ECO:0007669"/>
    <property type="project" value="UniProtKB-SubCell"/>
</dbReference>
<feature type="transmembrane region" description="Helical" evidence="6">
    <location>
        <begin position="32"/>
        <end position="57"/>
    </location>
</feature>
<proteinExistence type="predicted"/>
<gene>
    <name evidence="8" type="primary">macB_3</name>
    <name evidence="8" type="ORF">NCTC11012_02941</name>
</gene>
<keyword evidence="5 6" id="KW-0472">Membrane</keyword>
<organism evidence="8 9">
    <name type="scientific">Moraxella equi</name>
    <dbReference type="NCBI Taxonomy" id="60442"/>
    <lineage>
        <taxon>Bacteria</taxon>
        <taxon>Pseudomonadati</taxon>
        <taxon>Pseudomonadota</taxon>
        <taxon>Gammaproteobacteria</taxon>
        <taxon>Moraxellales</taxon>
        <taxon>Moraxellaceae</taxon>
        <taxon>Moraxella</taxon>
    </lineage>
</organism>
<accession>A0A378QUW9</accession>
<dbReference type="GO" id="GO:0005524">
    <property type="term" value="F:ATP binding"/>
    <property type="evidence" value="ECO:0007669"/>
    <property type="project" value="UniProtKB-KW"/>
</dbReference>
<evidence type="ECO:0000313" key="9">
    <source>
        <dbReference type="Proteomes" id="UP000254618"/>
    </source>
</evidence>
<evidence type="ECO:0000259" key="7">
    <source>
        <dbReference type="Pfam" id="PF02687"/>
    </source>
</evidence>
<keyword evidence="8" id="KW-0378">Hydrolase</keyword>
<keyword evidence="8" id="KW-0547">Nucleotide-binding</keyword>
<evidence type="ECO:0000256" key="2">
    <source>
        <dbReference type="ARBA" id="ARBA00022475"/>
    </source>
</evidence>
<keyword evidence="3 6" id="KW-0812">Transmembrane</keyword>
<feature type="domain" description="ABC3 transporter permease C-terminal" evidence="7">
    <location>
        <begin position="1"/>
        <end position="102"/>
    </location>
</feature>
<dbReference type="InterPro" id="IPR050250">
    <property type="entry name" value="Macrolide_Exporter_MacB"/>
</dbReference>
<evidence type="ECO:0000256" key="6">
    <source>
        <dbReference type="SAM" id="Phobius"/>
    </source>
</evidence>
<dbReference type="GO" id="GO:0022857">
    <property type="term" value="F:transmembrane transporter activity"/>
    <property type="evidence" value="ECO:0007669"/>
    <property type="project" value="TreeGrafter"/>
</dbReference>
<reference evidence="8 9" key="1">
    <citation type="submission" date="2018-06" db="EMBL/GenBank/DDBJ databases">
        <authorList>
            <consortium name="Pathogen Informatics"/>
            <person name="Doyle S."/>
        </authorList>
    </citation>
    <scope>NUCLEOTIDE SEQUENCE [LARGE SCALE GENOMIC DNA]</scope>
    <source>
        <strain evidence="8 9">NCTC11012</strain>
    </source>
</reference>